<keyword evidence="3" id="KW-1185">Reference proteome</keyword>
<dbReference type="EMBL" id="GL377652">
    <property type="protein sequence ID" value="EFJ10748.1"/>
    <property type="molecule type" value="Genomic_DNA"/>
</dbReference>
<reference evidence="2 3" key="1">
    <citation type="journal article" date="2011" name="Science">
        <title>The Selaginella genome identifies genetic changes associated with the evolution of vascular plants.</title>
        <authorList>
            <person name="Banks J.A."/>
            <person name="Nishiyama T."/>
            <person name="Hasebe M."/>
            <person name="Bowman J.L."/>
            <person name="Gribskov M."/>
            <person name="dePamphilis C."/>
            <person name="Albert V.A."/>
            <person name="Aono N."/>
            <person name="Aoyama T."/>
            <person name="Ambrose B.A."/>
            <person name="Ashton N.W."/>
            <person name="Axtell M.J."/>
            <person name="Barker E."/>
            <person name="Barker M.S."/>
            <person name="Bennetzen J.L."/>
            <person name="Bonawitz N.D."/>
            <person name="Chapple C."/>
            <person name="Cheng C."/>
            <person name="Correa L.G."/>
            <person name="Dacre M."/>
            <person name="DeBarry J."/>
            <person name="Dreyer I."/>
            <person name="Elias M."/>
            <person name="Engstrom E.M."/>
            <person name="Estelle M."/>
            <person name="Feng L."/>
            <person name="Finet C."/>
            <person name="Floyd S.K."/>
            <person name="Frommer W.B."/>
            <person name="Fujita T."/>
            <person name="Gramzow L."/>
            <person name="Gutensohn M."/>
            <person name="Harholt J."/>
            <person name="Hattori M."/>
            <person name="Heyl A."/>
            <person name="Hirai T."/>
            <person name="Hiwatashi Y."/>
            <person name="Ishikawa M."/>
            <person name="Iwata M."/>
            <person name="Karol K.G."/>
            <person name="Koehler B."/>
            <person name="Kolukisaoglu U."/>
            <person name="Kubo M."/>
            <person name="Kurata T."/>
            <person name="Lalonde S."/>
            <person name="Li K."/>
            <person name="Li Y."/>
            <person name="Litt A."/>
            <person name="Lyons E."/>
            <person name="Manning G."/>
            <person name="Maruyama T."/>
            <person name="Michael T.P."/>
            <person name="Mikami K."/>
            <person name="Miyazaki S."/>
            <person name="Morinaga S."/>
            <person name="Murata T."/>
            <person name="Mueller-Roeber B."/>
            <person name="Nelson D.R."/>
            <person name="Obara M."/>
            <person name="Oguri Y."/>
            <person name="Olmstead R.G."/>
            <person name="Onodera N."/>
            <person name="Petersen B.L."/>
            <person name="Pils B."/>
            <person name="Prigge M."/>
            <person name="Rensing S.A."/>
            <person name="Riano-Pachon D.M."/>
            <person name="Roberts A.W."/>
            <person name="Sato Y."/>
            <person name="Scheller H.V."/>
            <person name="Schulz B."/>
            <person name="Schulz C."/>
            <person name="Shakirov E.V."/>
            <person name="Shibagaki N."/>
            <person name="Shinohara N."/>
            <person name="Shippen D.E."/>
            <person name="Soerensen I."/>
            <person name="Sotooka R."/>
            <person name="Sugimoto N."/>
            <person name="Sugita M."/>
            <person name="Sumikawa N."/>
            <person name="Tanurdzic M."/>
            <person name="Theissen G."/>
            <person name="Ulvskov P."/>
            <person name="Wakazuki S."/>
            <person name="Weng J.K."/>
            <person name="Willats W.W."/>
            <person name="Wipf D."/>
            <person name="Wolf P.G."/>
            <person name="Yang L."/>
            <person name="Zimmer A.D."/>
            <person name="Zhu Q."/>
            <person name="Mitros T."/>
            <person name="Hellsten U."/>
            <person name="Loque D."/>
            <person name="Otillar R."/>
            <person name="Salamov A."/>
            <person name="Schmutz J."/>
            <person name="Shapiro H."/>
            <person name="Lindquist E."/>
            <person name="Lucas S."/>
            <person name="Rokhsar D."/>
            <person name="Grigoriev I.V."/>
        </authorList>
    </citation>
    <scope>NUCLEOTIDE SEQUENCE [LARGE SCALE GENOMIC DNA]</scope>
</reference>
<feature type="compositionally biased region" description="Acidic residues" evidence="1">
    <location>
        <begin position="47"/>
        <end position="60"/>
    </location>
</feature>
<protein>
    <recommendedName>
        <fullName evidence="4">Glycosyltransferase STELLO1</fullName>
    </recommendedName>
</protein>
<evidence type="ECO:0000313" key="3">
    <source>
        <dbReference type="Proteomes" id="UP000001514"/>
    </source>
</evidence>
<name>D8SY84_SELML</name>
<dbReference type="Proteomes" id="UP000001514">
    <property type="component" value="Unassembled WGS sequence"/>
</dbReference>
<dbReference type="Gramene" id="EFJ10748">
    <property type="protein sequence ID" value="EFJ10748"/>
    <property type="gene ID" value="SELMODRAFT_127776"/>
</dbReference>
<dbReference type="AlphaFoldDB" id="D8SY84"/>
<evidence type="ECO:0000256" key="1">
    <source>
        <dbReference type="SAM" id="MobiDB-lite"/>
    </source>
</evidence>
<dbReference type="InterPro" id="IPR005049">
    <property type="entry name" value="STL-like"/>
</dbReference>
<accession>D8SY84</accession>
<evidence type="ECO:0008006" key="4">
    <source>
        <dbReference type="Google" id="ProtNLM"/>
    </source>
</evidence>
<gene>
    <name evidence="2" type="ORF">SELMODRAFT_127776</name>
</gene>
<dbReference type="OMA" id="FHSEQWI"/>
<organism evidence="3">
    <name type="scientific">Selaginella moellendorffii</name>
    <name type="common">Spikemoss</name>
    <dbReference type="NCBI Taxonomy" id="88036"/>
    <lineage>
        <taxon>Eukaryota</taxon>
        <taxon>Viridiplantae</taxon>
        <taxon>Streptophyta</taxon>
        <taxon>Embryophyta</taxon>
        <taxon>Tracheophyta</taxon>
        <taxon>Lycopodiopsida</taxon>
        <taxon>Selaginellales</taxon>
        <taxon>Selaginellaceae</taxon>
        <taxon>Selaginella</taxon>
    </lineage>
</organism>
<evidence type="ECO:0000313" key="2">
    <source>
        <dbReference type="EMBL" id="EFJ10748.1"/>
    </source>
</evidence>
<dbReference type="STRING" id="88036.D8SY84"/>
<dbReference type="HOGENOM" id="CLU_011678_0_0_1"/>
<feature type="compositionally biased region" description="Pro residues" evidence="1">
    <location>
        <begin position="67"/>
        <end position="77"/>
    </location>
</feature>
<dbReference type="FunCoup" id="D8SY84">
    <property type="interactions" value="1520"/>
</dbReference>
<dbReference type="KEGG" id="smo:SELMODRAFT_127776"/>
<feature type="region of interest" description="Disordered" evidence="1">
    <location>
        <begin position="1"/>
        <end position="80"/>
    </location>
</feature>
<proteinExistence type="predicted"/>
<sequence>MYVQDRIDPSSAGNGEARDGSGAPARNGVHFKLDSNSTTVIPGRNEEDFEGSEESEVEEDTERRPILPAPSSSPPEPSSSIQSFVVENFPKIVIGLFVFLSAIVFLMVRSRGDNAVLSCIESASRQREEIPYPRVDLEAASAKVDKGILKSEKWIVVAVSGAPSEEIQQLAKLDGWQLLALGNSQTPTKWEVPGAIFLSKDAQAGLNFRVQSHIDPDGPARKNVGYLFAIQHGARKIYDADETIIVRGGNLEKVFDVELSGTSGRREPLYQYRMVENRTIVNPYVHFGQRSMWPRGFPVRMVGETSLEVAYNEIAPGRHFIQQGLANGFADVDALFYYTRRSEREALSIEFDLQAPPVALPQGTMAPVSSVNTLFHSPALWSLMIPADVSSRAADVVRGYWAQRLLWEVGGMLVVFPPTAHRVDQLDPILLKDEKDLHKMERLINFVVSWRSDKRSLFQRILHLSHSMAENGYWSAQNVDLTVAWLQDLVSVGYRQPRMLALELGRVDPLLYNSEHVQFVPETLPSVYLGIHESSQLEKEMGDWLKWRRYFGNIVLVLDCSPDANATVLAWRMFYSRLFKHVEIRSRESNAGLRVEGGNFTYQSLPEVFDRYPHADGYLYLKDDAVFNYWNFVTSNKNKLWSLQKPKTTWQVIGFKRPGSAWYLASSVKKSIKAAVRSLSPKMLANYKKSMDDMHFVVSSSDSFYIPHRYVSDFKALVPIGVKLELRPELAIPLFFLAMEKPASYDSEAFKYVAETSVRRDPAVFYRKSKHLVRPWSARNVSEIVRRIRALSVGDPLLVEIL</sequence>
<dbReference type="eggNOG" id="ENOG502QTAG">
    <property type="taxonomic scope" value="Eukaryota"/>
</dbReference>
<dbReference type="InParanoid" id="D8SY84"/>
<dbReference type="PANTHER" id="PTHR31362">
    <property type="entry name" value="GLYCOSYLTRANSFERASE STELLO1-RELATED"/>
    <property type="match status" value="1"/>
</dbReference>
<dbReference type="PANTHER" id="PTHR31362:SF0">
    <property type="entry name" value="EXOSTOSIN DOMAIN-CONTAINING PROTEIN-RELATED"/>
    <property type="match status" value="1"/>
</dbReference>